<feature type="compositionally biased region" description="Polar residues" evidence="5">
    <location>
        <begin position="281"/>
        <end position="292"/>
    </location>
</feature>
<keyword evidence="4" id="KW-0597">Phosphoprotein</keyword>
<evidence type="ECO:0000256" key="2">
    <source>
        <dbReference type="ARBA" id="ARBA00008332"/>
    </source>
</evidence>
<dbReference type="AlphaFoldDB" id="A0AB34JG29"/>
<accession>A0AB34JG29</accession>
<feature type="compositionally biased region" description="Low complexity" evidence="5">
    <location>
        <begin position="310"/>
        <end position="325"/>
    </location>
</feature>
<evidence type="ECO:0000256" key="4">
    <source>
        <dbReference type="ARBA" id="ARBA00022553"/>
    </source>
</evidence>
<feature type="compositionally biased region" description="Basic and acidic residues" evidence="5">
    <location>
        <begin position="182"/>
        <end position="195"/>
    </location>
</feature>
<protein>
    <submittedName>
        <fullName evidence="6">Uncharacterized protein</fullName>
    </submittedName>
</protein>
<feature type="region of interest" description="Disordered" evidence="5">
    <location>
        <begin position="279"/>
        <end position="347"/>
    </location>
</feature>
<dbReference type="GO" id="GO:0005737">
    <property type="term" value="C:cytoplasm"/>
    <property type="evidence" value="ECO:0007669"/>
    <property type="project" value="UniProtKB-SubCell"/>
</dbReference>
<feature type="compositionally biased region" description="Basic and acidic residues" evidence="5">
    <location>
        <begin position="147"/>
        <end position="169"/>
    </location>
</feature>
<comment type="similarity">
    <text evidence="2">Belongs to the MLF family.</text>
</comment>
<evidence type="ECO:0000256" key="1">
    <source>
        <dbReference type="ARBA" id="ARBA00004496"/>
    </source>
</evidence>
<sequence>MAPHARYFEYRREESGRLPASASALPLLLPRLLSPLSSSQMYPIAHLPGRSEGGWHEGGNPFDLRDSPLSLLTSHMDSMMNGMMGPSLLAGRGFSRGSAFGGGRPSPTLGAAGGGAVSFSSCSYSCSSGPGGRSVQYSSSSHGVQRPGEEMVHETHRNYMDSSGHEKIGVSRGIGNRGRSIVAERKPDGSEERTDNLLNVSDGTSFDREWSANATSQHVTQAHTLARSQLHRPTSLLGGGVAARSFAPQPAQTSADRAAARQGHNIYNQQRERLLADARAQRQQLERQSQARPPSHGKPQVNPPPQLGYRPPSASRSCRGSAASGDGNDAHYASRLAQREARRAGLY</sequence>
<feature type="region of interest" description="Disordered" evidence="5">
    <location>
        <begin position="130"/>
        <end position="201"/>
    </location>
</feature>
<evidence type="ECO:0000313" key="6">
    <source>
        <dbReference type="EMBL" id="KAL1520844.1"/>
    </source>
</evidence>
<keyword evidence="3" id="KW-0963">Cytoplasm</keyword>
<proteinExistence type="inferred from homology"/>
<feature type="compositionally biased region" description="Basic and acidic residues" evidence="5">
    <location>
        <begin position="337"/>
        <end position="347"/>
    </location>
</feature>
<name>A0AB34JG29_PRYPA</name>
<dbReference type="Pfam" id="PF10248">
    <property type="entry name" value="Mlf1IP"/>
    <property type="match status" value="1"/>
</dbReference>
<dbReference type="Proteomes" id="UP001515480">
    <property type="component" value="Unassembled WGS sequence"/>
</dbReference>
<comment type="subcellular location">
    <subcellularLocation>
        <location evidence="1">Cytoplasm</location>
    </subcellularLocation>
</comment>
<keyword evidence="7" id="KW-1185">Reference proteome</keyword>
<reference evidence="6 7" key="1">
    <citation type="journal article" date="2024" name="Science">
        <title>Giant polyketide synthase enzymes in the biosynthesis of giant marine polyether toxins.</title>
        <authorList>
            <person name="Fallon T.R."/>
            <person name="Shende V.V."/>
            <person name="Wierzbicki I.H."/>
            <person name="Pendleton A.L."/>
            <person name="Watervoot N.F."/>
            <person name="Auber R.P."/>
            <person name="Gonzalez D.J."/>
            <person name="Wisecaver J.H."/>
            <person name="Moore B.S."/>
        </authorList>
    </citation>
    <scope>NUCLEOTIDE SEQUENCE [LARGE SCALE GENOMIC DNA]</scope>
    <source>
        <strain evidence="6 7">12B1</strain>
    </source>
</reference>
<dbReference type="EMBL" id="JBGBPQ010000008">
    <property type="protein sequence ID" value="KAL1520844.1"/>
    <property type="molecule type" value="Genomic_DNA"/>
</dbReference>
<evidence type="ECO:0000256" key="5">
    <source>
        <dbReference type="SAM" id="MobiDB-lite"/>
    </source>
</evidence>
<comment type="caution">
    <text evidence="6">The sequence shown here is derived from an EMBL/GenBank/DDBJ whole genome shotgun (WGS) entry which is preliminary data.</text>
</comment>
<evidence type="ECO:0000256" key="3">
    <source>
        <dbReference type="ARBA" id="ARBA00022490"/>
    </source>
</evidence>
<gene>
    <name evidence="6" type="ORF">AB1Y20_022405</name>
</gene>
<organism evidence="6 7">
    <name type="scientific">Prymnesium parvum</name>
    <name type="common">Toxic golden alga</name>
    <dbReference type="NCBI Taxonomy" id="97485"/>
    <lineage>
        <taxon>Eukaryota</taxon>
        <taxon>Haptista</taxon>
        <taxon>Haptophyta</taxon>
        <taxon>Prymnesiophyceae</taxon>
        <taxon>Prymnesiales</taxon>
        <taxon>Prymnesiaceae</taxon>
        <taxon>Prymnesium</taxon>
    </lineage>
</organism>
<dbReference type="InterPro" id="IPR019376">
    <property type="entry name" value="Myeloid_leukemia_factor"/>
</dbReference>
<evidence type="ECO:0000313" key="7">
    <source>
        <dbReference type="Proteomes" id="UP001515480"/>
    </source>
</evidence>
<dbReference type="PANTHER" id="PTHR13105">
    <property type="entry name" value="MYELOID LEUKEMIA FACTOR"/>
    <property type="match status" value="1"/>
</dbReference>